<reference evidence="6" key="1">
    <citation type="submission" date="2019-02" db="EMBL/GenBank/DDBJ databases">
        <title>Complete genome sequence of Rhodoferax sp. Gr-4.</title>
        <authorList>
            <person name="Jin L."/>
        </authorList>
    </citation>
    <scope>NUCLEOTIDE SEQUENCE [LARGE SCALE GENOMIC DNA]</scope>
    <source>
        <strain evidence="6">Gr-4</strain>
    </source>
</reference>
<dbReference type="InterPro" id="IPR007449">
    <property type="entry name" value="ZipA_FtsZ-bd_C"/>
</dbReference>
<dbReference type="Proteomes" id="UP000317365">
    <property type="component" value="Chromosome"/>
</dbReference>
<dbReference type="RefSeq" id="WP_142811624.1">
    <property type="nucleotide sequence ID" value="NZ_CP036282.1"/>
</dbReference>
<dbReference type="GO" id="GO:0090529">
    <property type="term" value="P:cell septum assembly"/>
    <property type="evidence" value="ECO:0007669"/>
    <property type="project" value="InterPro"/>
</dbReference>
<keyword evidence="1 5" id="KW-0132">Cell division</keyword>
<name>A0A515EPJ2_9BURK</name>
<dbReference type="SUPFAM" id="SSF64383">
    <property type="entry name" value="Cell-division protein ZipA, C-terminal domain"/>
    <property type="match status" value="1"/>
</dbReference>
<evidence type="ECO:0000256" key="1">
    <source>
        <dbReference type="RuleBase" id="RU003612"/>
    </source>
</evidence>
<dbReference type="InterPro" id="IPR036765">
    <property type="entry name" value="ZipA_FtsZ-bd_C_sf"/>
</dbReference>
<keyword evidence="2" id="KW-0472">Membrane</keyword>
<keyword evidence="2" id="KW-0997">Cell inner membrane</keyword>
<feature type="domain" description="Intradiol ring-cleavage dioxygenases" evidence="4">
    <location>
        <begin position="299"/>
        <end position="327"/>
    </location>
</feature>
<evidence type="ECO:0000259" key="4">
    <source>
        <dbReference type="PROSITE" id="PS00083"/>
    </source>
</evidence>
<dbReference type="GO" id="GO:0005886">
    <property type="term" value="C:plasma membrane"/>
    <property type="evidence" value="ECO:0007669"/>
    <property type="project" value="UniProtKB-SubCell"/>
</dbReference>
<comment type="subcellular location">
    <subcellularLocation>
        <location evidence="2">Cell inner membrane</location>
        <topology evidence="2">Single-pass type I membrane protein</topology>
    </subcellularLocation>
</comment>
<comment type="function">
    <text evidence="1">Essential cell division protein that stabilizes the FtsZ protofilaments by cross-linking them and that serves as a cytoplasmic membrane anchor for the Z ring. Also required for the recruitment to the septal ring of downstream cell division proteins.</text>
</comment>
<dbReference type="AlphaFoldDB" id="A0A515EPJ2"/>
<dbReference type="InterPro" id="IPR000627">
    <property type="entry name" value="Intradiol_dOase_C"/>
</dbReference>
<proteinExistence type="inferred from homology"/>
<dbReference type="Pfam" id="PF04354">
    <property type="entry name" value="ZipA_C"/>
    <property type="match status" value="1"/>
</dbReference>
<dbReference type="GO" id="GO:0003824">
    <property type="term" value="F:catalytic activity"/>
    <property type="evidence" value="ECO:0007669"/>
    <property type="project" value="InterPro"/>
</dbReference>
<feature type="region of interest" description="Disordered" evidence="3">
    <location>
        <begin position="27"/>
        <end position="47"/>
    </location>
</feature>
<evidence type="ECO:0000313" key="5">
    <source>
        <dbReference type="EMBL" id="QDL54582.1"/>
    </source>
</evidence>
<dbReference type="Gene3D" id="3.30.1400.10">
    <property type="entry name" value="ZipA, C-terminal FtsZ-binding domain"/>
    <property type="match status" value="1"/>
</dbReference>
<dbReference type="KEGG" id="rhg:EXZ61_10615"/>
<dbReference type="PROSITE" id="PS00083">
    <property type="entry name" value="INTRADIOL_DIOXYGENAS"/>
    <property type="match status" value="1"/>
</dbReference>
<dbReference type="EMBL" id="CP036282">
    <property type="protein sequence ID" value="QDL54582.1"/>
    <property type="molecule type" value="Genomic_DNA"/>
</dbReference>
<evidence type="ECO:0000256" key="2">
    <source>
        <dbReference type="RuleBase" id="RU003613"/>
    </source>
</evidence>
<sequence length="347" mass="36677">MSNLQIGLAIAGGVLLAGVVAHSAWTSRKNAPRQAQPDTNAGSAYAGEGTEPILVSSTFDAERFPLPVVARRPVMDSLIDVIATIALDPPNTAVSGDAALAAMPSTRRAGSKPFAIEGYNLALQVWETPVAGQRYGGFQAGVQLANRSGALNEIEYSEFVVKTQAFADAINATPEFPEMMEEVARARELDLFAGAHDAQLGFTIRARNASWSPGYLQQNAARLGFVAGAIPGRMVMPASTDGLPPVLVLTFDSQAALADDPTQTAIREVALHLDVAQVDRAERAFVRMREAAMGLAQAMDGVVTDDNGQALVPATMDVIGSELEGLYDTLEQRDLAAGSPLARRLFS</sequence>
<dbReference type="SMART" id="SM00771">
    <property type="entry name" value="ZipA_C"/>
    <property type="match status" value="1"/>
</dbReference>
<protein>
    <recommendedName>
        <fullName evidence="1">Cell division protein ZipA</fullName>
    </recommendedName>
</protein>
<comment type="similarity">
    <text evidence="1">Belongs to the ZipA family.</text>
</comment>
<evidence type="ECO:0000313" key="6">
    <source>
        <dbReference type="Proteomes" id="UP000317365"/>
    </source>
</evidence>
<keyword evidence="1" id="KW-0131">Cell cycle</keyword>
<organism evidence="5 6">
    <name type="scientific">Rhodoferax aquaticus</name>
    <dbReference type="NCBI Taxonomy" id="2527691"/>
    <lineage>
        <taxon>Bacteria</taxon>
        <taxon>Pseudomonadati</taxon>
        <taxon>Pseudomonadota</taxon>
        <taxon>Betaproteobacteria</taxon>
        <taxon>Burkholderiales</taxon>
        <taxon>Comamonadaceae</taxon>
        <taxon>Rhodoferax</taxon>
    </lineage>
</organism>
<keyword evidence="2" id="KW-1003">Cell membrane</keyword>
<accession>A0A515EPJ2</accession>
<keyword evidence="6" id="KW-1185">Reference proteome</keyword>
<reference evidence="6" key="2">
    <citation type="journal article" date="2020" name="Int. J. Syst. Evol. Microbiol.">
        <title>Genomic insights into a novel species Rhodoferax aquaticus sp. nov., isolated from freshwater.</title>
        <authorList>
            <person name="Li T."/>
            <person name="Zhuo Y."/>
            <person name="Jin C.Z."/>
            <person name="Wu X."/>
            <person name="Ko S.R."/>
            <person name="Jin F.J."/>
            <person name="Ahn C.Y."/>
            <person name="Oh H.M."/>
            <person name="Lee H.G."/>
            <person name="Jin L."/>
        </authorList>
    </citation>
    <scope>NUCLEOTIDE SEQUENCE [LARGE SCALE GENOMIC DNA]</scope>
    <source>
        <strain evidence="6">Gr-4</strain>
    </source>
</reference>
<evidence type="ECO:0000256" key="3">
    <source>
        <dbReference type="SAM" id="MobiDB-lite"/>
    </source>
</evidence>
<dbReference type="GO" id="GO:0008199">
    <property type="term" value="F:ferric iron binding"/>
    <property type="evidence" value="ECO:0007669"/>
    <property type="project" value="InterPro"/>
</dbReference>
<gene>
    <name evidence="5" type="ORF">EXZ61_10615</name>
</gene>
<keyword evidence="2" id="KW-0812">Transmembrane</keyword>